<name>A0A2V1IKV1_9BACT</name>
<evidence type="ECO:0000313" key="2">
    <source>
        <dbReference type="Proteomes" id="UP000244905"/>
    </source>
</evidence>
<keyword evidence="2" id="KW-1185">Reference proteome</keyword>
<reference evidence="2" key="1">
    <citation type="submission" date="2018-02" db="EMBL/GenBank/DDBJ databases">
        <authorList>
            <person name="Clavel T."/>
            <person name="Strowig T."/>
        </authorList>
    </citation>
    <scope>NUCLEOTIDE SEQUENCE [LARGE SCALE GENOMIC DNA]</scope>
    <source>
        <strain evidence="2">DSM 103720</strain>
    </source>
</reference>
<evidence type="ECO:0000313" key="1">
    <source>
        <dbReference type="EMBL" id="PWB02873.1"/>
    </source>
</evidence>
<dbReference type="GeneID" id="82525786"/>
<protein>
    <submittedName>
        <fullName evidence="1">Uncharacterized protein</fullName>
    </submittedName>
</protein>
<dbReference type="AlphaFoldDB" id="A0A2V1IKV1"/>
<dbReference type="Proteomes" id="UP000244905">
    <property type="component" value="Unassembled WGS sequence"/>
</dbReference>
<dbReference type="EMBL" id="PUEC01000009">
    <property type="protein sequence ID" value="PWB02873.1"/>
    <property type="molecule type" value="Genomic_DNA"/>
</dbReference>
<gene>
    <name evidence="1" type="ORF">C5O23_05455</name>
</gene>
<dbReference type="RefSeq" id="WP_107031938.1">
    <property type="nucleotide sequence ID" value="NZ_PUEC01000009.1"/>
</dbReference>
<accession>A0A2V1IKV1</accession>
<comment type="caution">
    <text evidence="1">The sequence shown here is derived from an EMBL/GenBank/DDBJ whole genome shotgun (WGS) entry which is preliminary data.</text>
</comment>
<sequence length="156" mass="18005">MIEYGFIENGYLRVKALEPITFQNKNPETGELETKVITVEDQIKDLPPGWKPLDRIDDEKIRQAEDGYMVSAIPYDAGDRISYHYEVMPDFQAMRVKIADLKAQLTDSDYKVIKCHEALLIGAPMPYDVVELHTSRQEIRDKINALETIQENMMNI</sequence>
<organism evidence="1 2">
    <name type="scientific">Duncaniella muris</name>
    <dbReference type="NCBI Taxonomy" id="2094150"/>
    <lineage>
        <taxon>Bacteria</taxon>
        <taxon>Pseudomonadati</taxon>
        <taxon>Bacteroidota</taxon>
        <taxon>Bacteroidia</taxon>
        <taxon>Bacteroidales</taxon>
        <taxon>Muribaculaceae</taxon>
        <taxon>Duncaniella</taxon>
    </lineage>
</organism>
<proteinExistence type="predicted"/>